<evidence type="ECO:0000313" key="2">
    <source>
        <dbReference type="Proteomes" id="UP000623467"/>
    </source>
</evidence>
<proteinExistence type="predicted"/>
<reference evidence="1" key="1">
    <citation type="submission" date="2020-05" db="EMBL/GenBank/DDBJ databases">
        <title>Mycena genomes resolve the evolution of fungal bioluminescence.</title>
        <authorList>
            <person name="Tsai I.J."/>
        </authorList>
    </citation>
    <scope>NUCLEOTIDE SEQUENCE</scope>
    <source>
        <strain evidence="1">160909Yilan</strain>
    </source>
</reference>
<organism evidence="1 2">
    <name type="scientific">Mycena sanguinolenta</name>
    <dbReference type="NCBI Taxonomy" id="230812"/>
    <lineage>
        <taxon>Eukaryota</taxon>
        <taxon>Fungi</taxon>
        <taxon>Dikarya</taxon>
        <taxon>Basidiomycota</taxon>
        <taxon>Agaricomycotina</taxon>
        <taxon>Agaricomycetes</taxon>
        <taxon>Agaricomycetidae</taxon>
        <taxon>Agaricales</taxon>
        <taxon>Marasmiineae</taxon>
        <taxon>Mycenaceae</taxon>
        <taxon>Mycena</taxon>
    </lineage>
</organism>
<protein>
    <submittedName>
        <fullName evidence="1">Uncharacterized protein</fullName>
    </submittedName>
</protein>
<accession>A0A8H6XRR5</accession>
<dbReference type="EMBL" id="JACAZH010000019">
    <property type="protein sequence ID" value="KAF7346298.1"/>
    <property type="molecule type" value="Genomic_DNA"/>
</dbReference>
<evidence type="ECO:0000313" key="1">
    <source>
        <dbReference type="EMBL" id="KAF7346298.1"/>
    </source>
</evidence>
<sequence length="257" mass="28105">MFDGALMALRLITHWSFVYSCYFLITFFPPSLRALPYPSAASPSLLFSYIHYLRLSSSHCAIRISFPTPYVPPSATLSAPRLPIYWLQKIARRSLRCFSLPPSPLPFLRGILAPEDSLQVQALGFHGAPLFRRRRYRSRGYIGSGKLPAGAGSSHFWGFAAEMCFIFLPNLQVSKLLCSPTIVVAAPGVYFLPETLRRVSTLPPSSTIAVVILSSIFAVENRQPDVSLPHLCAGAVVSGRRGAVCVSPAASSRCTKG</sequence>
<name>A0A8H6XRR5_9AGAR</name>
<gene>
    <name evidence="1" type="ORF">MSAN_01857200</name>
</gene>
<keyword evidence="2" id="KW-1185">Reference proteome</keyword>
<comment type="caution">
    <text evidence="1">The sequence shown here is derived from an EMBL/GenBank/DDBJ whole genome shotgun (WGS) entry which is preliminary data.</text>
</comment>
<dbReference type="AlphaFoldDB" id="A0A8H6XRR5"/>
<dbReference type="Proteomes" id="UP000623467">
    <property type="component" value="Unassembled WGS sequence"/>
</dbReference>